<evidence type="ECO:0000256" key="6">
    <source>
        <dbReference type="SAM" id="MobiDB-lite"/>
    </source>
</evidence>
<gene>
    <name evidence="10" type="ORF">SM116_03960</name>
</gene>
<reference evidence="10 11" key="1">
    <citation type="submission" date="2023-11" db="EMBL/GenBank/DDBJ databases">
        <title>Genome sequence of Microbacterium rhizosphaerae KACC 19337.</title>
        <authorList>
            <person name="Choi H."/>
            <person name="Kim S."/>
            <person name="Kim Y."/>
            <person name="Kwon S.-W."/>
            <person name="Heo J."/>
        </authorList>
    </citation>
    <scope>NUCLEOTIDE SEQUENCE [LARGE SCALE GENOMIC DNA]</scope>
    <source>
        <strain evidence="10 11">KACC 19337</strain>
    </source>
</reference>
<feature type="transmembrane region" description="Helical" evidence="7">
    <location>
        <begin position="81"/>
        <end position="101"/>
    </location>
</feature>
<keyword evidence="5 7" id="KW-0472">Membrane</keyword>
<dbReference type="Pfam" id="PF13396">
    <property type="entry name" value="PLDc_N"/>
    <property type="match status" value="1"/>
</dbReference>
<dbReference type="InterPro" id="IPR027379">
    <property type="entry name" value="CLS_N"/>
</dbReference>
<dbReference type="Pfam" id="PF09851">
    <property type="entry name" value="SHOCT"/>
    <property type="match status" value="1"/>
</dbReference>
<feature type="transmembrane region" description="Helical" evidence="7">
    <location>
        <begin position="45"/>
        <end position="66"/>
    </location>
</feature>
<name>A0ABZ0SQC6_9MICO</name>
<feature type="compositionally biased region" description="Basic and acidic residues" evidence="6">
    <location>
        <begin position="1"/>
        <end position="13"/>
    </location>
</feature>
<protein>
    <submittedName>
        <fullName evidence="10">SHOCT domain-containing protein</fullName>
    </submittedName>
</protein>
<feature type="region of interest" description="Disordered" evidence="6">
    <location>
        <begin position="1"/>
        <end position="26"/>
    </location>
</feature>
<evidence type="ECO:0000313" key="11">
    <source>
        <dbReference type="Proteomes" id="UP001323798"/>
    </source>
</evidence>
<evidence type="ECO:0000259" key="9">
    <source>
        <dbReference type="Pfam" id="PF13396"/>
    </source>
</evidence>
<keyword evidence="2" id="KW-1003">Cell membrane</keyword>
<sequence length="168" mass="18633">MRGADRRTAKFGRDPLSWRTGGPSQWRPQGPIEWKKAMFNDNGSFLLALFEFFLFFAWFMCLFWIFGDIFRSSDMGGGAKTAWVIFVILVPWLGILVYLIARGGGMQKRQLEQAKAMQAAQAEYIQSVTKSSGGSATEQIASAKSLLDSGAITQAEFDTLKSKALAQS</sequence>
<dbReference type="RefSeq" id="WP_320943166.1">
    <property type="nucleotide sequence ID" value="NZ_BAABEU010000011.1"/>
</dbReference>
<organism evidence="10 11">
    <name type="scientific">Microbacterium rhizosphaerae</name>
    <dbReference type="NCBI Taxonomy" id="1678237"/>
    <lineage>
        <taxon>Bacteria</taxon>
        <taxon>Bacillati</taxon>
        <taxon>Actinomycetota</taxon>
        <taxon>Actinomycetes</taxon>
        <taxon>Micrococcales</taxon>
        <taxon>Microbacteriaceae</taxon>
        <taxon>Microbacterium</taxon>
    </lineage>
</organism>
<dbReference type="EMBL" id="CP139368">
    <property type="protein sequence ID" value="WPR90454.1"/>
    <property type="molecule type" value="Genomic_DNA"/>
</dbReference>
<proteinExistence type="predicted"/>
<dbReference type="Proteomes" id="UP001323798">
    <property type="component" value="Chromosome"/>
</dbReference>
<evidence type="ECO:0000313" key="10">
    <source>
        <dbReference type="EMBL" id="WPR90454.1"/>
    </source>
</evidence>
<evidence type="ECO:0000256" key="3">
    <source>
        <dbReference type="ARBA" id="ARBA00022692"/>
    </source>
</evidence>
<keyword evidence="11" id="KW-1185">Reference proteome</keyword>
<keyword evidence="4 7" id="KW-1133">Transmembrane helix</keyword>
<evidence type="ECO:0000256" key="1">
    <source>
        <dbReference type="ARBA" id="ARBA00004651"/>
    </source>
</evidence>
<evidence type="ECO:0000256" key="5">
    <source>
        <dbReference type="ARBA" id="ARBA00023136"/>
    </source>
</evidence>
<evidence type="ECO:0000259" key="8">
    <source>
        <dbReference type="Pfam" id="PF09851"/>
    </source>
</evidence>
<comment type="subcellular location">
    <subcellularLocation>
        <location evidence="1">Cell membrane</location>
        <topology evidence="1">Multi-pass membrane protein</topology>
    </subcellularLocation>
</comment>
<feature type="domain" description="Cardiolipin synthase N-terminal" evidence="9">
    <location>
        <begin position="57"/>
        <end position="102"/>
    </location>
</feature>
<evidence type="ECO:0000256" key="4">
    <source>
        <dbReference type="ARBA" id="ARBA00022989"/>
    </source>
</evidence>
<evidence type="ECO:0000256" key="2">
    <source>
        <dbReference type="ARBA" id="ARBA00022475"/>
    </source>
</evidence>
<evidence type="ECO:0000256" key="7">
    <source>
        <dbReference type="SAM" id="Phobius"/>
    </source>
</evidence>
<keyword evidence="3 7" id="KW-0812">Transmembrane</keyword>
<accession>A0ABZ0SQC6</accession>
<dbReference type="InterPro" id="IPR018649">
    <property type="entry name" value="SHOCT"/>
</dbReference>
<feature type="domain" description="SHOCT" evidence="8">
    <location>
        <begin position="138"/>
        <end position="165"/>
    </location>
</feature>